<dbReference type="AlphaFoldDB" id="A0A834ANC1"/>
<evidence type="ECO:0000313" key="2">
    <source>
        <dbReference type="Proteomes" id="UP000664940"/>
    </source>
</evidence>
<gene>
    <name evidence="1" type="ORF">HJG60_010543</name>
</gene>
<sequence length="171" mass="19347">MYQLCFTAISLAGCSGNPIRKGRKLVWYDTFFIESGVEKKPAVVRSKNVHHLYSRSGQSSTLNPPFWSFYVLLYFPFGKQGCAFRLWSLVGRCFSGSDRRAAVTPQVVSVPQCVSPGLTVNRCPLPLIGLRLQILTHSFSSLFIWRILSPMEKVVFTFVYCLLLRHCTTSL</sequence>
<dbReference type="Proteomes" id="UP000664940">
    <property type="component" value="Unassembled WGS sequence"/>
</dbReference>
<proteinExistence type="predicted"/>
<evidence type="ECO:0000313" key="1">
    <source>
        <dbReference type="EMBL" id="KAF6114578.1"/>
    </source>
</evidence>
<name>A0A834ANC1_9CHIR</name>
<reference evidence="1 2" key="1">
    <citation type="journal article" date="2020" name="Nature">
        <title>Six reference-quality genomes reveal evolution of bat adaptations.</title>
        <authorList>
            <person name="Jebb D."/>
            <person name="Huang Z."/>
            <person name="Pippel M."/>
            <person name="Hughes G.M."/>
            <person name="Lavrichenko K."/>
            <person name="Devanna P."/>
            <person name="Winkler S."/>
            <person name="Jermiin L.S."/>
            <person name="Skirmuntt E.C."/>
            <person name="Katzourakis A."/>
            <person name="Burkitt-Gray L."/>
            <person name="Ray D.A."/>
            <person name="Sullivan K.A.M."/>
            <person name="Roscito J.G."/>
            <person name="Kirilenko B.M."/>
            <person name="Davalos L.M."/>
            <person name="Corthals A.P."/>
            <person name="Power M.L."/>
            <person name="Jones G."/>
            <person name="Ransome R.D."/>
            <person name="Dechmann D.K.N."/>
            <person name="Locatelli A.G."/>
            <person name="Puechmaille S.J."/>
            <person name="Fedrigo O."/>
            <person name="Jarvis E.D."/>
            <person name="Hiller M."/>
            <person name="Vernes S.C."/>
            <person name="Myers E.W."/>
            <person name="Teeling E.C."/>
        </authorList>
    </citation>
    <scope>NUCLEOTIDE SEQUENCE [LARGE SCALE GENOMIC DNA]</scope>
    <source>
        <strain evidence="1">Bat1K_MPI-CBG_1</strain>
    </source>
</reference>
<organism evidence="1 2">
    <name type="scientific">Phyllostomus discolor</name>
    <name type="common">pale spear-nosed bat</name>
    <dbReference type="NCBI Taxonomy" id="89673"/>
    <lineage>
        <taxon>Eukaryota</taxon>
        <taxon>Metazoa</taxon>
        <taxon>Chordata</taxon>
        <taxon>Craniata</taxon>
        <taxon>Vertebrata</taxon>
        <taxon>Euteleostomi</taxon>
        <taxon>Mammalia</taxon>
        <taxon>Eutheria</taxon>
        <taxon>Laurasiatheria</taxon>
        <taxon>Chiroptera</taxon>
        <taxon>Yangochiroptera</taxon>
        <taxon>Phyllostomidae</taxon>
        <taxon>Phyllostominae</taxon>
        <taxon>Phyllostomus</taxon>
    </lineage>
</organism>
<protein>
    <submittedName>
        <fullName evidence="1">Uncharacterized protein</fullName>
    </submittedName>
</protein>
<dbReference type="EMBL" id="JABVXQ010000004">
    <property type="protein sequence ID" value="KAF6114578.1"/>
    <property type="molecule type" value="Genomic_DNA"/>
</dbReference>
<comment type="caution">
    <text evidence="1">The sequence shown here is derived from an EMBL/GenBank/DDBJ whole genome shotgun (WGS) entry which is preliminary data.</text>
</comment>
<accession>A0A834ANC1</accession>